<dbReference type="PANTHER" id="PTHR22595:SF171">
    <property type="entry name" value="BASIC ENDOCHITINASE B"/>
    <property type="match status" value="1"/>
</dbReference>
<dbReference type="SUPFAM" id="SSF53955">
    <property type="entry name" value="Lysozyme-like"/>
    <property type="match status" value="1"/>
</dbReference>
<dbReference type="PANTHER" id="PTHR22595">
    <property type="entry name" value="CHITINASE-RELATED"/>
    <property type="match status" value="1"/>
</dbReference>
<sequence length="250" mass="27071">MKLHELFSDEVDEGLAKWAGIAGLGAAAMFGNPSQTGPEPLDRAASATMSATAKPAPEIKKPSVASAKPAPGTALTANAQKQHFIRTAAAKAGMRGDELAAFMAQTAHETMGFHTMVEKGDDTYITNLYDIQGNPKKAAELGNVTAGDGVRYKGRGFIHLTGRDNYRKAGAALKLDLEKNPDLATNPVIAAKIALWFWKNRVKPNVTNWDDVRSVTYKINPGMKGLEDRHANYMYYKKLMAAKPKTKPRA</sequence>
<organism evidence="7">
    <name type="scientific">uncultured Caudovirales phage</name>
    <dbReference type="NCBI Taxonomy" id="2100421"/>
    <lineage>
        <taxon>Viruses</taxon>
        <taxon>Duplodnaviria</taxon>
        <taxon>Heunggongvirae</taxon>
        <taxon>Uroviricota</taxon>
        <taxon>Caudoviricetes</taxon>
        <taxon>Peduoviridae</taxon>
        <taxon>Maltschvirus</taxon>
        <taxon>Maltschvirus maltsch</taxon>
    </lineage>
</organism>
<evidence type="ECO:0000256" key="3">
    <source>
        <dbReference type="ARBA" id="ARBA00023277"/>
    </source>
</evidence>
<keyword evidence="1" id="KW-0732">Signal</keyword>
<dbReference type="EMBL" id="LR796167">
    <property type="protein sequence ID" value="CAB4122322.1"/>
    <property type="molecule type" value="Genomic_DNA"/>
</dbReference>
<proteinExistence type="predicted"/>
<gene>
    <name evidence="7" type="ORF">UFOVP29_4</name>
</gene>
<dbReference type="Pfam" id="PF00182">
    <property type="entry name" value="Glyco_hydro_19"/>
    <property type="match status" value="1"/>
</dbReference>
<dbReference type="GO" id="GO:0004568">
    <property type="term" value="F:chitinase activity"/>
    <property type="evidence" value="ECO:0007669"/>
    <property type="project" value="InterPro"/>
</dbReference>
<protein>
    <submittedName>
        <fullName evidence="7">Glycoside hydrolase, family 19, catalytic</fullName>
    </submittedName>
</protein>
<evidence type="ECO:0000256" key="5">
    <source>
        <dbReference type="SAM" id="MobiDB-lite"/>
    </source>
</evidence>
<name>A0A6J5KMD0_9CAUD</name>
<evidence type="ECO:0000256" key="2">
    <source>
        <dbReference type="ARBA" id="ARBA00022801"/>
    </source>
</evidence>
<keyword evidence="4" id="KW-0326">Glycosidase</keyword>
<evidence type="ECO:0000259" key="6">
    <source>
        <dbReference type="Pfam" id="PF00182"/>
    </source>
</evidence>
<dbReference type="InterPro" id="IPR000726">
    <property type="entry name" value="Glyco_hydro_19_cat"/>
</dbReference>
<evidence type="ECO:0000256" key="1">
    <source>
        <dbReference type="ARBA" id="ARBA00022729"/>
    </source>
</evidence>
<reference evidence="7" key="1">
    <citation type="submission" date="2020-04" db="EMBL/GenBank/DDBJ databases">
        <authorList>
            <person name="Chiriac C."/>
            <person name="Salcher M."/>
            <person name="Ghai R."/>
            <person name="Kavagutti S V."/>
        </authorList>
    </citation>
    <scope>NUCLEOTIDE SEQUENCE</scope>
</reference>
<dbReference type="Gene3D" id="1.10.530.10">
    <property type="match status" value="1"/>
</dbReference>
<dbReference type="GO" id="GO:0016998">
    <property type="term" value="P:cell wall macromolecule catabolic process"/>
    <property type="evidence" value="ECO:0007669"/>
    <property type="project" value="InterPro"/>
</dbReference>
<keyword evidence="2 7" id="KW-0378">Hydrolase</keyword>
<dbReference type="InterPro" id="IPR023346">
    <property type="entry name" value="Lysozyme-like_dom_sf"/>
</dbReference>
<dbReference type="GO" id="GO:0050832">
    <property type="term" value="P:defense response to fungus"/>
    <property type="evidence" value="ECO:0007669"/>
    <property type="project" value="TreeGrafter"/>
</dbReference>
<feature type="domain" description="Glycoside hydrolase family 19 catalytic" evidence="6">
    <location>
        <begin position="87"/>
        <end position="205"/>
    </location>
</feature>
<dbReference type="GO" id="GO:0006032">
    <property type="term" value="P:chitin catabolic process"/>
    <property type="evidence" value="ECO:0007669"/>
    <property type="project" value="InterPro"/>
</dbReference>
<feature type="region of interest" description="Disordered" evidence="5">
    <location>
        <begin position="33"/>
        <end position="73"/>
    </location>
</feature>
<evidence type="ECO:0000313" key="7">
    <source>
        <dbReference type="EMBL" id="CAB4122322.1"/>
    </source>
</evidence>
<keyword evidence="3" id="KW-0119">Carbohydrate metabolism</keyword>
<accession>A0A6J5KMD0</accession>
<evidence type="ECO:0000256" key="4">
    <source>
        <dbReference type="ARBA" id="ARBA00023295"/>
    </source>
</evidence>